<protein>
    <submittedName>
        <fullName evidence="2">Uncharacterized protein</fullName>
    </submittedName>
</protein>
<proteinExistence type="predicted"/>
<accession>A0A4Z2INV3</accession>
<sequence length="76" mass="8474">MSNKEAVMKTKFHELCPGFAREQVEASAAGGEKGSLMQSSSLKSGTEHISGGREAANQGLWFVQRYVKRRRYTPRL</sequence>
<dbReference type="Proteomes" id="UP000314294">
    <property type="component" value="Unassembled WGS sequence"/>
</dbReference>
<evidence type="ECO:0000256" key="1">
    <source>
        <dbReference type="SAM" id="MobiDB-lite"/>
    </source>
</evidence>
<organism evidence="2 3">
    <name type="scientific">Liparis tanakae</name>
    <name type="common">Tanaka's snailfish</name>
    <dbReference type="NCBI Taxonomy" id="230148"/>
    <lineage>
        <taxon>Eukaryota</taxon>
        <taxon>Metazoa</taxon>
        <taxon>Chordata</taxon>
        <taxon>Craniata</taxon>
        <taxon>Vertebrata</taxon>
        <taxon>Euteleostomi</taxon>
        <taxon>Actinopterygii</taxon>
        <taxon>Neopterygii</taxon>
        <taxon>Teleostei</taxon>
        <taxon>Neoteleostei</taxon>
        <taxon>Acanthomorphata</taxon>
        <taxon>Eupercaria</taxon>
        <taxon>Perciformes</taxon>
        <taxon>Cottioidei</taxon>
        <taxon>Cottales</taxon>
        <taxon>Liparidae</taxon>
        <taxon>Liparis</taxon>
    </lineage>
</organism>
<dbReference type="EMBL" id="SRLO01000067">
    <property type="protein sequence ID" value="TNN79134.1"/>
    <property type="molecule type" value="Genomic_DNA"/>
</dbReference>
<comment type="caution">
    <text evidence="2">The sequence shown here is derived from an EMBL/GenBank/DDBJ whole genome shotgun (WGS) entry which is preliminary data.</text>
</comment>
<reference evidence="2 3" key="1">
    <citation type="submission" date="2019-03" db="EMBL/GenBank/DDBJ databases">
        <title>First draft genome of Liparis tanakae, snailfish: a comprehensive survey of snailfish specific genes.</title>
        <authorList>
            <person name="Kim W."/>
            <person name="Song I."/>
            <person name="Jeong J.-H."/>
            <person name="Kim D."/>
            <person name="Kim S."/>
            <person name="Ryu S."/>
            <person name="Song J.Y."/>
            <person name="Lee S.K."/>
        </authorList>
    </citation>
    <scope>NUCLEOTIDE SEQUENCE [LARGE SCALE GENOMIC DNA]</scope>
    <source>
        <tissue evidence="2">Muscle</tissue>
    </source>
</reference>
<name>A0A4Z2INV3_9TELE</name>
<feature type="region of interest" description="Disordered" evidence="1">
    <location>
        <begin position="26"/>
        <end position="52"/>
    </location>
</feature>
<evidence type="ECO:0000313" key="2">
    <source>
        <dbReference type="EMBL" id="TNN79134.1"/>
    </source>
</evidence>
<gene>
    <name evidence="2" type="ORF">EYF80_010582</name>
</gene>
<dbReference type="AlphaFoldDB" id="A0A4Z2INV3"/>
<evidence type="ECO:0000313" key="3">
    <source>
        <dbReference type="Proteomes" id="UP000314294"/>
    </source>
</evidence>
<keyword evidence="3" id="KW-1185">Reference proteome</keyword>